<keyword evidence="2" id="KW-1185">Reference proteome</keyword>
<evidence type="ECO:0000313" key="2">
    <source>
        <dbReference type="Proteomes" id="UP001431209"/>
    </source>
</evidence>
<dbReference type="EMBL" id="JAOPGA020001754">
    <property type="protein sequence ID" value="KAL0491109.1"/>
    <property type="molecule type" value="Genomic_DNA"/>
</dbReference>
<organism evidence="1 2">
    <name type="scientific">Acrasis kona</name>
    <dbReference type="NCBI Taxonomy" id="1008807"/>
    <lineage>
        <taxon>Eukaryota</taxon>
        <taxon>Discoba</taxon>
        <taxon>Heterolobosea</taxon>
        <taxon>Tetramitia</taxon>
        <taxon>Eutetramitia</taxon>
        <taxon>Acrasidae</taxon>
        <taxon>Acrasis</taxon>
    </lineage>
</organism>
<name>A0AAW2ZNV2_9EUKA</name>
<accession>A0AAW2ZNV2</accession>
<proteinExistence type="predicted"/>
<gene>
    <name evidence="1" type="ORF">AKO1_002281</name>
</gene>
<protein>
    <submittedName>
        <fullName evidence="1">Uncharacterized protein</fullName>
    </submittedName>
</protein>
<dbReference type="Proteomes" id="UP001431209">
    <property type="component" value="Unassembled WGS sequence"/>
</dbReference>
<comment type="caution">
    <text evidence="1">The sequence shown here is derived from an EMBL/GenBank/DDBJ whole genome shotgun (WGS) entry which is preliminary data.</text>
</comment>
<dbReference type="AlphaFoldDB" id="A0AAW2ZNV2"/>
<sequence>MSDAEVSALLTFNQNRQNSVLLSTEGSIGKFKSDMTDGSSRMASSFGVYPVQYAGSSGTTLTIQNINHPSVRGFSLKQNLTGIIPGVAYQSVIYNYGYALSSIGDQPANILYTPGLTGWTYLFNFDAARSTGIGSLWQSVMDHVIGGSAMYKVRWELKCGRNIVLTGADGWCGSGNGTLLSTITVPNVCASSLLPILTGYVYPYYSSNPWFERTGYYTSENDAGYLLSLNF</sequence>
<reference evidence="1 2" key="1">
    <citation type="submission" date="2024-03" db="EMBL/GenBank/DDBJ databases">
        <title>The Acrasis kona genome and developmental transcriptomes reveal deep origins of eukaryotic multicellular pathways.</title>
        <authorList>
            <person name="Sheikh S."/>
            <person name="Fu C.-J."/>
            <person name="Brown M.W."/>
            <person name="Baldauf S.L."/>
        </authorList>
    </citation>
    <scope>NUCLEOTIDE SEQUENCE [LARGE SCALE GENOMIC DNA]</scope>
    <source>
        <strain evidence="1 2">ATCC MYA-3509</strain>
    </source>
</reference>
<evidence type="ECO:0000313" key="1">
    <source>
        <dbReference type="EMBL" id="KAL0491109.1"/>
    </source>
</evidence>